<keyword evidence="1" id="KW-0812">Transmembrane</keyword>
<keyword evidence="1" id="KW-1133">Transmembrane helix</keyword>
<feature type="transmembrane region" description="Helical" evidence="1">
    <location>
        <begin position="12"/>
        <end position="37"/>
    </location>
</feature>
<dbReference type="Proteomes" id="UP000199163">
    <property type="component" value="Unassembled WGS sequence"/>
</dbReference>
<protein>
    <submittedName>
        <fullName evidence="2">Uncharacterized protein</fullName>
    </submittedName>
</protein>
<sequence length="88" mass="9912">MKETTRKSGVDNVKILMVTIVLMVLLSGLSLSLDVIIGLDKLEAVKNALNPFRVMETVEMFILAFLVLLIFVDALVFWYNKHKKGTSK</sequence>
<dbReference type="AlphaFoldDB" id="A0A1G7Z237"/>
<dbReference type="STRING" id="568899.SAMN05192534_101373"/>
<evidence type="ECO:0000256" key="1">
    <source>
        <dbReference type="SAM" id="Phobius"/>
    </source>
</evidence>
<feature type="transmembrane region" description="Helical" evidence="1">
    <location>
        <begin position="57"/>
        <end position="79"/>
    </location>
</feature>
<name>A0A1G7Z237_9BACI</name>
<evidence type="ECO:0000313" key="2">
    <source>
        <dbReference type="EMBL" id="SDH02852.1"/>
    </source>
</evidence>
<keyword evidence="1" id="KW-0472">Membrane</keyword>
<accession>A0A1G7Z237</accession>
<evidence type="ECO:0000313" key="3">
    <source>
        <dbReference type="Proteomes" id="UP000199163"/>
    </source>
</evidence>
<proteinExistence type="predicted"/>
<dbReference type="Pfam" id="PF26310">
    <property type="entry name" value="YczF"/>
    <property type="match status" value="1"/>
</dbReference>
<dbReference type="InterPro" id="IPR058725">
    <property type="entry name" value="YczF"/>
</dbReference>
<gene>
    <name evidence="2" type="ORF">SAMN05192534_101373</name>
</gene>
<organism evidence="2 3">
    <name type="scientific">Alteribacillus persepolensis</name>
    <dbReference type="NCBI Taxonomy" id="568899"/>
    <lineage>
        <taxon>Bacteria</taxon>
        <taxon>Bacillati</taxon>
        <taxon>Bacillota</taxon>
        <taxon>Bacilli</taxon>
        <taxon>Bacillales</taxon>
        <taxon>Bacillaceae</taxon>
        <taxon>Alteribacillus</taxon>
    </lineage>
</organism>
<keyword evidence="3" id="KW-1185">Reference proteome</keyword>
<dbReference type="EMBL" id="FNDK01000001">
    <property type="protein sequence ID" value="SDH02852.1"/>
    <property type="molecule type" value="Genomic_DNA"/>
</dbReference>
<reference evidence="2 3" key="1">
    <citation type="submission" date="2016-10" db="EMBL/GenBank/DDBJ databases">
        <authorList>
            <person name="de Groot N.N."/>
        </authorList>
    </citation>
    <scope>NUCLEOTIDE SEQUENCE [LARGE SCALE GENOMIC DNA]</scope>
    <source>
        <strain evidence="2 3">DSM 21632</strain>
    </source>
</reference>